<comment type="caution">
    <text evidence="1">The sequence shown here is derived from an EMBL/GenBank/DDBJ whole genome shotgun (WGS) entry which is preliminary data.</text>
</comment>
<evidence type="ECO:0000313" key="2">
    <source>
        <dbReference type="Proteomes" id="UP000028134"/>
    </source>
</evidence>
<reference evidence="1 2" key="1">
    <citation type="submission" date="2014-04" db="EMBL/GenBank/DDBJ databases">
        <authorList>
            <person name="Sears C."/>
            <person name="Carroll K."/>
            <person name="Sack B.R."/>
            <person name="Qadri F."/>
            <person name="Myers L.L."/>
            <person name="Chung G.-T."/>
            <person name="Escheverria P."/>
            <person name="Fraser C.M."/>
            <person name="Sadzewicz L."/>
            <person name="Shefchek K.A."/>
            <person name="Tallon L."/>
            <person name="Das S.P."/>
            <person name="Daugherty S."/>
            <person name="Mongodin E.F."/>
        </authorList>
    </citation>
    <scope>NUCLEOTIDE SEQUENCE [LARGE SCALE GENOMIC DNA]</scope>
    <source>
        <strain evidence="2">3775 SL(B) 10 (iv)</strain>
    </source>
</reference>
<protein>
    <submittedName>
        <fullName evidence="1">Uncharacterized protein</fullName>
    </submittedName>
</protein>
<organism evidence="1 2">
    <name type="scientific">Phocaeicola vulgatus str. 3775 SL</name>
    <name type="common">B</name>
    <name type="synonym">iv</name>
    <dbReference type="NCBI Taxonomy" id="1339350"/>
    <lineage>
        <taxon>Bacteria</taxon>
        <taxon>Pseudomonadati</taxon>
        <taxon>Bacteroidota</taxon>
        <taxon>Bacteroidia</taxon>
        <taxon>Bacteroidales</taxon>
        <taxon>Bacteroidaceae</taxon>
        <taxon>Phocaeicola</taxon>
    </lineage>
</organism>
<gene>
    <name evidence="1" type="ORF">M097_2596</name>
</gene>
<accession>A0A078R6R6</accession>
<sequence length="38" mass="4420">MDTYDKIKGCKLIGLQPFILELMYKLQITFSYGCRSDS</sequence>
<dbReference type="Proteomes" id="UP000028134">
    <property type="component" value="Unassembled WGS sequence"/>
</dbReference>
<name>A0A078R6R6_PHOVU</name>
<dbReference type="PATRIC" id="fig|1339350.3.peg.2486"/>
<dbReference type="AlphaFoldDB" id="A0A078R6R6"/>
<dbReference type="EMBL" id="JNHI01000015">
    <property type="protein sequence ID" value="KDS30311.1"/>
    <property type="molecule type" value="Genomic_DNA"/>
</dbReference>
<evidence type="ECO:0000313" key="1">
    <source>
        <dbReference type="EMBL" id="KDS30311.1"/>
    </source>
</evidence>
<proteinExistence type="predicted"/>